<feature type="region of interest" description="Disordered" evidence="1">
    <location>
        <begin position="1"/>
        <end position="23"/>
    </location>
</feature>
<keyword evidence="6" id="KW-1185">Reference proteome</keyword>
<dbReference type="EMBL" id="BAABAZ010000004">
    <property type="protein sequence ID" value="GAA4283441.1"/>
    <property type="molecule type" value="Genomic_DNA"/>
</dbReference>
<dbReference type="Gene3D" id="3.30.300.30">
    <property type="match status" value="1"/>
</dbReference>
<proteinExistence type="predicted"/>
<keyword evidence="2" id="KW-0472">Membrane</keyword>
<evidence type="ECO:0000256" key="2">
    <source>
        <dbReference type="SAM" id="Phobius"/>
    </source>
</evidence>
<evidence type="ECO:0000259" key="4">
    <source>
        <dbReference type="Pfam" id="PF13193"/>
    </source>
</evidence>
<evidence type="ECO:0000259" key="3">
    <source>
        <dbReference type="Pfam" id="PF00501"/>
    </source>
</evidence>
<dbReference type="PANTHER" id="PTHR43201">
    <property type="entry name" value="ACYL-COA SYNTHETASE"/>
    <property type="match status" value="1"/>
</dbReference>
<accession>A0ABP8EHU1</accession>
<feature type="region of interest" description="Disordered" evidence="1">
    <location>
        <begin position="455"/>
        <end position="492"/>
    </location>
</feature>
<feature type="transmembrane region" description="Helical" evidence="2">
    <location>
        <begin position="97"/>
        <end position="118"/>
    </location>
</feature>
<reference evidence="6" key="1">
    <citation type="journal article" date="2019" name="Int. J. Syst. Evol. Microbiol.">
        <title>The Global Catalogue of Microorganisms (GCM) 10K type strain sequencing project: providing services to taxonomists for standard genome sequencing and annotation.</title>
        <authorList>
            <consortium name="The Broad Institute Genomics Platform"/>
            <consortium name="The Broad Institute Genome Sequencing Center for Infectious Disease"/>
            <person name="Wu L."/>
            <person name="Ma J."/>
        </authorList>
    </citation>
    <scope>NUCLEOTIDE SEQUENCE [LARGE SCALE GENOMIC DNA]</scope>
    <source>
        <strain evidence="6">JCM 17458</strain>
    </source>
</reference>
<name>A0ABP8EHU1_9MICO</name>
<dbReference type="InterPro" id="IPR000873">
    <property type="entry name" value="AMP-dep_synth/lig_dom"/>
</dbReference>
<dbReference type="Pfam" id="PF00501">
    <property type="entry name" value="AMP-binding"/>
    <property type="match status" value="1"/>
</dbReference>
<evidence type="ECO:0000313" key="6">
    <source>
        <dbReference type="Proteomes" id="UP001501586"/>
    </source>
</evidence>
<evidence type="ECO:0000256" key="1">
    <source>
        <dbReference type="SAM" id="MobiDB-lite"/>
    </source>
</evidence>
<feature type="domain" description="AMP-dependent synthetase/ligase" evidence="3">
    <location>
        <begin position="41"/>
        <end position="399"/>
    </location>
</feature>
<dbReference type="Gene3D" id="3.40.50.12780">
    <property type="entry name" value="N-terminal domain of ligase-like"/>
    <property type="match status" value="1"/>
</dbReference>
<dbReference type="InterPro" id="IPR042099">
    <property type="entry name" value="ANL_N_sf"/>
</dbReference>
<dbReference type="PANTHER" id="PTHR43201:SF32">
    <property type="entry name" value="2-SUCCINYLBENZOATE--COA LIGASE, CHLOROPLASTIC_PEROXISOMAL"/>
    <property type="match status" value="1"/>
</dbReference>
<gene>
    <name evidence="5" type="ORF">GCM10022261_09720</name>
</gene>
<comment type="caution">
    <text evidence="5">The sequence shown here is derived from an EMBL/GenBank/DDBJ whole genome shotgun (WGS) entry which is preliminary data.</text>
</comment>
<dbReference type="InterPro" id="IPR045851">
    <property type="entry name" value="AMP-bd_C_sf"/>
</dbReference>
<protein>
    <recommendedName>
        <fullName evidence="7">Acyl-CoA synthetase (AMP-forming)/AMP-acid ligase II</fullName>
    </recommendedName>
</protein>
<feature type="region of interest" description="Disordered" evidence="1">
    <location>
        <begin position="405"/>
        <end position="440"/>
    </location>
</feature>
<dbReference type="Pfam" id="PF13193">
    <property type="entry name" value="AMP-binding_C"/>
    <property type="match status" value="1"/>
</dbReference>
<dbReference type="SUPFAM" id="SSF56801">
    <property type="entry name" value="Acetyl-CoA synthetase-like"/>
    <property type="match status" value="1"/>
</dbReference>
<sequence>MTADAEGAAVGPHGEVGTVGAHSEARTTGARGDIIVRLLAACEEFADRPAITGADGTTWTFKSLGIRIRNTAAALRDRGFSPGDRVQFSIRPQPRGIVFALGVVAAGGVIAFADLGVAEDVFAARRRRIGPNHVAAESVLYSAGLPGVRRIARRAGILLPGLREHTGGHFHAGPRLPGMPRHSADVEALAARIGKIEVGAEPDRLCLLVSTSGTTAHPRIVAHSRGSLDAAMQLFSGAVDIAPGERVHSDQFFLGLAALCAGAHWSMPAAAAPPRKDPAGFVRGLRGAQVSFLVPADVELVTDAIAAGAPDPRLRSIIVGAAPVTASLLDTVAQTMPRTRVLATYGMTEVLPIAVTDAADKLAHPGPGDYVGRLLPGVEARVVRGRLALRGPNMMVGYLDAEGEPTTEAISEGAPRAEAGAEGEPTTEAGAGHEAHTPHFDGTWLLTTDLAELLPAAPGGATPRTTATPRTPGSPGGTPEPSGASAGSHRPGVVLLGRSGDMIIRGSTNIYPGLYEPALAAHPAISHAVLVGISDDFGDERVVAVVVPRTHESAGGTVRLPEIAEALRTRIDHDAQPDALVLLPALPTSGRSAKLDRPAVRRAVAGLLGLVPTTWVGAGASALPVYSELDTDEG</sequence>
<evidence type="ECO:0000313" key="5">
    <source>
        <dbReference type="EMBL" id="GAA4283441.1"/>
    </source>
</evidence>
<organism evidence="5 6">
    <name type="scientific">Brevibacterium daeguense</name>
    <dbReference type="NCBI Taxonomy" id="909936"/>
    <lineage>
        <taxon>Bacteria</taxon>
        <taxon>Bacillati</taxon>
        <taxon>Actinomycetota</taxon>
        <taxon>Actinomycetes</taxon>
        <taxon>Micrococcales</taxon>
        <taxon>Brevibacteriaceae</taxon>
        <taxon>Brevibacterium</taxon>
    </lineage>
</organism>
<feature type="compositionally biased region" description="Low complexity" evidence="1">
    <location>
        <begin position="455"/>
        <end position="488"/>
    </location>
</feature>
<keyword evidence="2" id="KW-1133">Transmembrane helix</keyword>
<dbReference type="RefSeq" id="WP_236863501.1">
    <property type="nucleotide sequence ID" value="NZ_BAABAZ010000004.1"/>
</dbReference>
<dbReference type="InterPro" id="IPR025110">
    <property type="entry name" value="AMP-bd_C"/>
</dbReference>
<evidence type="ECO:0008006" key="7">
    <source>
        <dbReference type="Google" id="ProtNLM"/>
    </source>
</evidence>
<feature type="compositionally biased region" description="Low complexity" evidence="1">
    <location>
        <begin position="412"/>
        <end position="430"/>
    </location>
</feature>
<dbReference type="Proteomes" id="UP001501586">
    <property type="component" value="Unassembled WGS sequence"/>
</dbReference>
<keyword evidence="2" id="KW-0812">Transmembrane</keyword>
<feature type="domain" description="AMP-binding enzyme C-terminal" evidence="4">
    <location>
        <begin position="516"/>
        <end position="589"/>
    </location>
</feature>